<dbReference type="GO" id="GO:0009368">
    <property type="term" value="C:endopeptidase Clp complex"/>
    <property type="evidence" value="ECO:0007669"/>
    <property type="project" value="TreeGrafter"/>
</dbReference>
<name>A0A6M3KBA4_9ZZZZ</name>
<dbReference type="CDD" id="cd07016">
    <property type="entry name" value="S14_ClpP_1"/>
    <property type="match status" value="1"/>
</dbReference>
<dbReference type="PRINTS" id="PR00127">
    <property type="entry name" value="CLPPROTEASEP"/>
</dbReference>
<accession>A0A6M3KBA4</accession>
<dbReference type="SUPFAM" id="SSF52096">
    <property type="entry name" value="ClpP/crotonase"/>
    <property type="match status" value="1"/>
</dbReference>
<reference evidence="4" key="1">
    <citation type="submission" date="2020-03" db="EMBL/GenBank/DDBJ databases">
        <title>The deep terrestrial virosphere.</title>
        <authorList>
            <person name="Holmfeldt K."/>
            <person name="Nilsson E."/>
            <person name="Simone D."/>
            <person name="Lopez-Fernandez M."/>
            <person name="Wu X."/>
            <person name="de Brujin I."/>
            <person name="Lundin D."/>
            <person name="Andersson A."/>
            <person name="Bertilsson S."/>
            <person name="Dopson M."/>
        </authorList>
    </citation>
    <scope>NUCLEOTIDE SEQUENCE</scope>
    <source>
        <strain evidence="4">MM415A00937</strain>
    </source>
</reference>
<evidence type="ECO:0000256" key="3">
    <source>
        <dbReference type="ARBA" id="ARBA00022801"/>
    </source>
</evidence>
<sequence>MTKRALPKANVPARPGVSANVSDAAVSRWNPDIRSSVSAEASERSISILDAIGQDYWGDGVTAKRVAAALRSMGPGHVTVNINSPGGDFFEGLAIYNLLREHDGEVTVKVLGMAASAASVIAMAGDEIQMARASFLMIHNTWVLAAGDRHAFRDVADWLEPFDEAAVSIYHARTGISENEIGTMLDKETWIGGDAAVEKGFADTLLASDEIDGSPSNRLDAELSAVKKLDLMLATGARATKSERRELFAALKGGKSGAAPTGKSGAAATEKVLSALLQKLQSI</sequence>
<dbReference type="AlphaFoldDB" id="A0A6M3KBA4"/>
<keyword evidence="4" id="KW-0645">Protease</keyword>
<dbReference type="InterPro" id="IPR001907">
    <property type="entry name" value="ClpP"/>
</dbReference>
<gene>
    <name evidence="4" type="ORF">MM415A00937_0013</name>
</gene>
<keyword evidence="2" id="KW-0963">Cytoplasm</keyword>
<dbReference type="GO" id="GO:0004176">
    <property type="term" value="F:ATP-dependent peptidase activity"/>
    <property type="evidence" value="ECO:0007669"/>
    <property type="project" value="InterPro"/>
</dbReference>
<dbReference type="GO" id="GO:0004252">
    <property type="term" value="F:serine-type endopeptidase activity"/>
    <property type="evidence" value="ECO:0007669"/>
    <property type="project" value="InterPro"/>
</dbReference>
<dbReference type="Gene3D" id="3.90.226.10">
    <property type="entry name" value="2-enoyl-CoA Hydratase, Chain A, domain 1"/>
    <property type="match status" value="1"/>
</dbReference>
<dbReference type="GO" id="GO:0006515">
    <property type="term" value="P:protein quality control for misfolded or incompletely synthesized proteins"/>
    <property type="evidence" value="ECO:0007669"/>
    <property type="project" value="TreeGrafter"/>
</dbReference>
<dbReference type="EMBL" id="MT142370">
    <property type="protein sequence ID" value="QJA79183.1"/>
    <property type="molecule type" value="Genomic_DNA"/>
</dbReference>
<dbReference type="NCBIfam" id="NF045542">
    <property type="entry name" value="Clp_rel_HeadMat"/>
    <property type="match status" value="1"/>
</dbReference>
<dbReference type="PANTHER" id="PTHR10381:SF70">
    <property type="entry name" value="ATP-DEPENDENT CLP PROTEASE PROTEOLYTIC SUBUNIT"/>
    <property type="match status" value="1"/>
</dbReference>
<dbReference type="Pfam" id="PF00574">
    <property type="entry name" value="CLP_protease"/>
    <property type="match status" value="1"/>
</dbReference>
<dbReference type="InterPro" id="IPR023562">
    <property type="entry name" value="ClpP/TepA"/>
</dbReference>
<organism evidence="4">
    <name type="scientific">viral metagenome</name>
    <dbReference type="NCBI Taxonomy" id="1070528"/>
    <lineage>
        <taxon>unclassified sequences</taxon>
        <taxon>metagenomes</taxon>
        <taxon>organismal metagenomes</taxon>
    </lineage>
</organism>
<protein>
    <submittedName>
        <fullName evidence="4">Putative protease</fullName>
    </submittedName>
</protein>
<dbReference type="PANTHER" id="PTHR10381">
    <property type="entry name" value="ATP-DEPENDENT CLP PROTEASE PROTEOLYTIC SUBUNIT"/>
    <property type="match status" value="1"/>
</dbReference>
<evidence type="ECO:0000256" key="1">
    <source>
        <dbReference type="ARBA" id="ARBA00007039"/>
    </source>
</evidence>
<proteinExistence type="inferred from homology"/>
<evidence type="ECO:0000256" key="2">
    <source>
        <dbReference type="ARBA" id="ARBA00022490"/>
    </source>
</evidence>
<dbReference type="GO" id="GO:0051117">
    <property type="term" value="F:ATPase binding"/>
    <property type="evidence" value="ECO:0007669"/>
    <property type="project" value="TreeGrafter"/>
</dbReference>
<evidence type="ECO:0000313" key="4">
    <source>
        <dbReference type="EMBL" id="QJA79183.1"/>
    </source>
</evidence>
<dbReference type="InterPro" id="IPR029045">
    <property type="entry name" value="ClpP/crotonase-like_dom_sf"/>
</dbReference>
<keyword evidence="3" id="KW-0378">Hydrolase</keyword>
<comment type="similarity">
    <text evidence="1">Belongs to the peptidase S14 family.</text>
</comment>